<evidence type="ECO:0000256" key="9">
    <source>
        <dbReference type="ARBA" id="ARBA00022840"/>
    </source>
</evidence>
<evidence type="ECO:0000256" key="11">
    <source>
        <dbReference type="PROSITE-ProRule" id="PRU00175"/>
    </source>
</evidence>
<dbReference type="InterPro" id="IPR017907">
    <property type="entry name" value="Znf_RING_CS"/>
</dbReference>
<dbReference type="Gene3D" id="3.30.40.10">
    <property type="entry name" value="Zinc/RING finger domain, C3HC4 (zinc finger)"/>
    <property type="match status" value="1"/>
</dbReference>
<evidence type="ECO:0000256" key="10">
    <source>
        <dbReference type="ARBA" id="ARBA00023242"/>
    </source>
</evidence>
<dbReference type="GO" id="GO:0005634">
    <property type="term" value="C:nucleus"/>
    <property type="evidence" value="ECO:0007669"/>
    <property type="project" value="UniProtKB-SubCell"/>
</dbReference>
<dbReference type="PROSITE" id="PS50089">
    <property type="entry name" value="ZF_RING_2"/>
    <property type="match status" value="1"/>
</dbReference>
<keyword evidence="16" id="KW-1185">Reference proteome</keyword>
<feature type="compositionally biased region" description="Low complexity" evidence="12">
    <location>
        <begin position="133"/>
        <end position="147"/>
    </location>
</feature>
<dbReference type="Gene3D" id="3.30.1740.10">
    <property type="entry name" value="Zinc finger, PARP-type"/>
    <property type="match status" value="1"/>
</dbReference>
<evidence type="ECO:0000259" key="13">
    <source>
        <dbReference type="PROSITE" id="PS50089"/>
    </source>
</evidence>
<feature type="region of interest" description="Disordered" evidence="12">
    <location>
        <begin position="946"/>
        <end position="973"/>
    </location>
</feature>
<dbReference type="Pfam" id="PF00176">
    <property type="entry name" value="SNF2-rel_dom"/>
    <property type="match status" value="1"/>
</dbReference>
<feature type="region of interest" description="Disordered" evidence="12">
    <location>
        <begin position="848"/>
        <end position="878"/>
    </location>
</feature>
<dbReference type="InterPro" id="IPR049730">
    <property type="entry name" value="SNF2/RAD54-like_C"/>
</dbReference>
<feature type="region of interest" description="Disordered" evidence="12">
    <location>
        <begin position="94"/>
        <end position="176"/>
    </location>
</feature>
<feature type="compositionally biased region" description="Low complexity" evidence="12">
    <location>
        <begin position="323"/>
        <end position="332"/>
    </location>
</feature>
<organism evidence="15 16">
    <name type="scientific">Phellinidium pouzarii</name>
    <dbReference type="NCBI Taxonomy" id="167371"/>
    <lineage>
        <taxon>Eukaryota</taxon>
        <taxon>Fungi</taxon>
        <taxon>Dikarya</taxon>
        <taxon>Basidiomycota</taxon>
        <taxon>Agaricomycotina</taxon>
        <taxon>Agaricomycetes</taxon>
        <taxon>Hymenochaetales</taxon>
        <taxon>Hymenochaetaceae</taxon>
        <taxon>Phellinidium</taxon>
    </lineage>
</organism>
<protein>
    <recommendedName>
        <fullName evidence="17">RING-type domain-containing protein</fullName>
    </recommendedName>
</protein>
<keyword evidence="3" id="KW-0479">Metal-binding</keyword>
<dbReference type="Gene3D" id="3.40.50.10810">
    <property type="entry name" value="Tandem AAA-ATPase domain"/>
    <property type="match status" value="1"/>
</dbReference>
<feature type="domain" description="Helicase ATP-binding" evidence="14">
    <location>
        <begin position="498"/>
        <end position="639"/>
    </location>
</feature>
<evidence type="ECO:0000313" key="15">
    <source>
        <dbReference type="EMBL" id="THH08085.1"/>
    </source>
</evidence>
<accession>A0A4S4L9F7</accession>
<dbReference type="SMART" id="SM00184">
    <property type="entry name" value="RING"/>
    <property type="match status" value="1"/>
</dbReference>
<dbReference type="InterPro" id="IPR000330">
    <property type="entry name" value="SNF2_N"/>
</dbReference>
<dbReference type="InterPro" id="IPR001510">
    <property type="entry name" value="Znf_PARP"/>
</dbReference>
<evidence type="ECO:0000256" key="4">
    <source>
        <dbReference type="ARBA" id="ARBA00022741"/>
    </source>
</evidence>
<feature type="region of interest" description="Disordered" evidence="12">
    <location>
        <begin position="289"/>
        <end position="334"/>
    </location>
</feature>
<dbReference type="SUPFAM" id="SSF57850">
    <property type="entry name" value="RING/U-box"/>
    <property type="match status" value="1"/>
</dbReference>
<dbReference type="CDD" id="cd18793">
    <property type="entry name" value="SF2_C_SNF"/>
    <property type="match status" value="1"/>
</dbReference>
<comment type="caution">
    <text evidence="15">The sequence shown here is derived from an EMBL/GenBank/DDBJ whole genome shotgun (WGS) entry which is preliminary data.</text>
</comment>
<evidence type="ECO:0000259" key="14">
    <source>
        <dbReference type="PROSITE" id="PS51192"/>
    </source>
</evidence>
<reference evidence="15 16" key="1">
    <citation type="submission" date="2019-02" db="EMBL/GenBank/DDBJ databases">
        <title>Genome sequencing of the rare red list fungi Phellinidium pouzarii.</title>
        <authorList>
            <person name="Buettner E."/>
            <person name="Kellner H."/>
        </authorList>
    </citation>
    <scope>NUCLEOTIDE SEQUENCE [LARGE SCALE GENOMIC DNA]</scope>
    <source>
        <strain evidence="15 16">DSM 108285</strain>
    </source>
</reference>
<dbReference type="InterPro" id="IPR014905">
    <property type="entry name" value="HIRAN"/>
</dbReference>
<dbReference type="Proteomes" id="UP000308199">
    <property type="component" value="Unassembled WGS sequence"/>
</dbReference>
<evidence type="ECO:0000256" key="7">
    <source>
        <dbReference type="ARBA" id="ARBA00022806"/>
    </source>
</evidence>
<dbReference type="SMART" id="SM00910">
    <property type="entry name" value="HIRAN"/>
    <property type="match status" value="1"/>
</dbReference>
<keyword evidence="8" id="KW-0862">Zinc</keyword>
<dbReference type="SUPFAM" id="SSF52540">
    <property type="entry name" value="P-loop containing nucleoside triphosphate hydrolases"/>
    <property type="match status" value="3"/>
</dbReference>
<dbReference type="GO" id="GO:0003677">
    <property type="term" value="F:DNA binding"/>
    <property type="evidence" value="ECO:0007669"/>
    <property type="project" value="InterPro"/>
</dbReference>
<dbReference type="InterPro" id="IPR013083">
    <property type="entry name" value="Znf_RING/FYVE/PHD"/>
</dbReference>
<sequence length="1161" mass="129059">MLRFLPAQYSKSSRAKCHGPPPCQGSFIDLGALRYGRISFGEYESQRLKTLHLEYRGCVTPAILQSLAVMDLGRITGFVNLRRNDQTKVRQAIARKRVDPADVPETAKNPQPTTAALPPVMQKRKADAIAGPSSSQTRVSSYSQSTTGNRGSTLTQGVTELSDEEENEESEEESKDELYCVMSTQVVGLQYYKGLVGPGEEVTLIREPQNKYDRNAIQVKNIAGNQVGHLPRAIAGKLAPLLDRRRITVEGIIHDGNLAKRSYSISMTLKIYGASDQRNQLEPLLTWATPKQRGFPPPRADGSRDIPGSTQAPRTYNTPGAPSASQASSQAARLKGLTPEQKRKLEAQQAAQAEALHKAAELKSILNNLEKVDDESRRSSLLDTLCSTEDVINLPVHPNPPGVASGDLMVNLLKHQSQALQWCIDREYPKLPTKETDEPAQFWQFKKNGQKSYYYNLATNTPQEAVPVLGRGALCADSMGLAREDINDARFNSCYQTLVVPLSVLSNWEGQIKEHCQRDALKFYVYYGAARSITSEKMKKYDVIITTYQVVAKEHTDAGKISNDLANPSKKQKTETKGLFGVHWKRIILDEGHTIRNPRTKMAKAVYALQAQRRWVVTGTPIINTPRDLGSVLSFLQICKPLDNEDFFKRLLLRPLKDGMPEGYQLLRAVMTQICIRRTKEMHDSTGNPLVPLPGVEMIMIPIQLDPKTRELYDAVEDLSQQKFQAQIDARGGVSIPTNVLSMLTRLRQIVLHPGLVPSNYLDQLQNSCNEDNEVKAGALIKVTPQLKVKLQAILAQLIEDNEECPVCFDVLDEPRITGCAHVFCLACISEVIMRDARCPMDRREITMADITGPAPPTELTHAAPPREDEEDEEDELRVGSSAKIDQLVHLLQLTPGNEKSLVFSQFTSFLDKIGGTLDEVGISYARFDGKMSAKRRQETLERFCVPVQDDQSMSSSESSSLSSRLSPAPKATPVGLRRRKISKIVLDDDDNFVEEVVAKDDDDDDFLEDGDVSAWIMEAESKGKGKGKAKKTQIKKSLSSFTDSFLGSTNPKVMLISLKAGALGLNLTVANNVYLMDPIGQKKKVHVYQLIAENTVESKVIDIQEKKKKLVNEAFSGIKNTDNPRQKKEARMQDLIELFGIRQKEATQRQATLDDHVVGS</sequence>
<dbReference type="InterPro" id="IPR036957">
    <property type="entry name" value="Znf_PARP_sf"/>
</dbReference>
<evidence type="ECO:0000313" key="16">
    <source>
        <dbReference type="Proteomes" id="UP000308199"/>
    </source>
</evidence>
<gene>
    <name evidence="15" type="ORF">EW145_g2943</name>
</gene>
<evidence type="ECO:0000256" key="1">
    <source>
        <dbReference type="ARBA" id="ARBA00004123"/>
    </source>
</evidence>
<dbReference type="PANTHER" id="PTHR45626:SF17">
    <property type="entry name" value="HELICASE-LIKE TRANSCRIPTION FACTOR"/>
    <property type="match status" value="1"/>
</dbReference>
<dbReference type="GO" id="GO:0006281">
    <property type="term" value="P:DNA repair"/>
    <property type="evidence" value="ECO:0007669"/>
    <property type="project" value="TreeGrafter"/>
</dbReference>
<dbReference type="InterPro" id="IPR027417">
    <property type="entry name" value="P-loop_NTPase"/>
</dbReference>
<evidence type="ECO:0000256" key="3">
    <source>
        <dbReference type="ARBA" id="ARBA00022723"/>
    </source>
</evidence>
<dbReference type="PROSITE" id="PS51192">
    <property type="entry name" value="HELICASE_ATP_BIND_1"/>
    <property type="match status" value="1"/>
</dbReference>
<dbReference type="EMBL" id="SGPK01000114">
    <property type="protein sequence ID" value="THH08085.1"/>
    <property type="molecule type" value="Genomic_DNA"/>
</dbReference>
<proteinExistence type="inferred from homology"/>
<dbReference type="GO" id="GO:0004386">
    <property type="term" value="F:helicase activity"/>
    <property type="evidence" value="ECO:0007669"/>
    <property type="project" value="UniProtKB-KW"/>
</dbReference>
<name>A0A4S4L9F7_9AGAM</name>
<keyword evidence="5 11" id="KW-0863">Zinc-finger</keyword>
<dbReference type="InterPro" id="IPR001650">
    <property type="entry name" value="Helicase_C-like"/>
</dbReference>
<keyword evidence="4" id="KW-0547">Nucleotide-binding</keyword>
<evidence type="ECO:0000256" key="6">
    <source>
        <dbReference type="ARBA" id="ARBA00022801"/>
    </source>
</evidence>
<dbReference type="GO" id="GO:0016818">
    <property type="term" value="F:hydrolase activity, acting on acid anhydrides, in phosphorus-containing anhydrides"/>
    <property type="evidence" value="ECO:0007669"/>
    <property type="project" value="InterPro"/>
</dbReference>
<evidence type="ECO:0000256" key="12">
    <source>
        <dbReference type="SAM" id="MobiDB-lite"/>
    </source>
</evidence>
<feature type="domain" description="RING-type" evidence="13">
    <location>
        <begin position="805"/>
        <end position="843"/>
    </location>
</feature>
<feature type="compositionally biased region" description="Polar residues" evidence="12">
    <location>
        <begin position="308"/>
        <end position="320"/>
    </location>
</feature>
<dbReference type="InterPro" id="IPR050628">
    <property type="entry name" value="SNF2_RAD54_helicase_TF"/>
</dbReference>
<dbReference type="GO" id="GO:0008270">
    <property type="term" value="F:zinc ion binding"/>
    <property type="evidence" value="ECO:0007669"/>
    <property type="project" value="UniProtKB-KW"/>
</dbReference>
<dbReference type="GO" id="GO:0008094">
    <property type="term" value="F:ATP-dependent activity, acting on DNA"/>
    <property type="evidence" value="ECO:0007669"/>
    <property type="project" value="TreeGrafter"/>
</dbReference>
<dbReference type="Gene3D" id="3.40.50.300">
    <property type="entry name" value="P-loop containing nucleotide triphosphate hydrolases"/>
    <property type="match status" value="1"/>
</dbReference>
<feature type="compositionally biased region" description="Polar residues" evidence="12">
    <location>
        <begin position="148"/>
        <end position="159"/>
    </location>
</feature>
<dbReference type="Pfam" id="PF08797">
    <property type="entry name" value="HIRAN"/>
    <property type="match status" value="1"/>
</dbReference>
<dbReference type="Pfam" id="PF13923">
    <property type="entry name" value="zf-C3HC4_2"/>
    <property type="match status" value="1"/>
</dbReference>
<evidence type="ECO:0000256" key="8">
    <source>
        <dbReference type="ARBA" id="ARBA00022833"/>
    </source>
</evidence>
<dbReference type="SMART" id="SM00487">
    <property type="entry name" value="DEXDc"/>
    <property type="match status" value="1"/>
</dbReference>
<comment type="similarity">
    <text evidence="2">Belongs to the SNF2/RAD54 helicase family.</text>
</comment>
<dbReference type="InterPro" id="IPR038718">
    <property type="entry name" value="SNF2-like_sf"/>
</dbReference>
<keyword evidence="10" id="KW-0539">Nucleus</keyword>
<evidence type="ECO:0000256" key="2">
    <source>
        <dbReference type="ARBA" id="ARBA00007025"/>
    </source>
</evidence>
<dbReference type="Pfam" id="PF00271">
    <property type="entry name" value="Helicase_C"/>
    <property type="match status" value="1"/>
</dbReference>
<dbReference type="AlphaFoldDB" id="A0A4S4L9F7"/>
<keyword evidence="7" id="KW-0347">Helicase</keyword>
<dbReference type="SUPFAM" id="SSF57716">
    <property type="entry name" value="Glucocorticoid receptor-like (DNA-binding domain)"/>
    <property type="match status" value="1"/>
</dbReference>
<evidence type="ECO:0008006" key="17">
    <source>
        <dbReference type="Google" id="ProtNLM"/>
    </source>
</evidence>
<evidence type="ECO:0000256" key="5">
    <source>
        <dbReference type="ARBA" id="ARBA00022771"/>
    </source>
</evidence>
<feature type="compositionally biased region" description="Acidic residues" evidence="12">
    <location>
        <begin position="161"/>
        <end position="175"/>
    </location>
</feature>
<dbReference type="OrthoDB" id="448448at2759"/>
<dbReference type="InterPro" id="IPR001841">
    <property type="entry name" value="Znf_RING"/>
</dbReference>
<comment type="subcellular location">
    <subcellularLocation>
        <location evidence="1">Nucleus</location>
    </subcellularLocation>
</comment>
<dbReference type="SMART" id="SM01336">
    <property type="entry name" value="zf-PARP"/>
    <property type="match status" value="1"/>
</dbReference>
<dbReference type="PROSITE" id="PS00518">
    <property type="entry name" value="ZF_RING_1"/>
    <property type="match status" value="1"/>
</dbReference>
<keyword evidence="6" id="KW-0378">Hydrolase</keyword>
<dbReference type="PANTHER" id="PTHR45626">
    <property type="entry name" value="TRANSCRIPTION TERMINATION FACTOR 2-RELATED"/>
    <property type="match status" value="1"/>
</dbReference>
<keyword evidence="9" id="KW-0067">ATP-binding</keyword>
<dbReference type="GO" id="GO:0005524">
    <property type="term" value="F:ATP binding"/>
    <property type="evidence" value="ECO:0007669"/>
    <property type="project" value="UniProtKB-KW"/>
</dbReference>
<dbReference type="Gene3D" id="3.30.70.2330">
    <property type="match status" value="1"/>
</dbReference>
<feature type="compositionally biased region" description="Low complexity" evidence="12">
    <location>
        <begin position="953"/>
        <end position="967"/>
    </location>
</feature>
<dbReference type="InterPro" id="IPR014001">
    <property type="entry name" value="Helicase_ATP-bd"/>
</dbReference>